<evidence type="ECO:0000313" key="4">
    <source>
        <dbReference type="Proteomes" id="UP000178656"/>
    </source>
</evidence>
<feature type="region of interest" description="Disordered" evidence="1">
    <location>
        <begin position="43"/>
        <end position="75"/>
    </location>
</feature>
<name>A0A1F5TGD4_9BACT</name>
<evidence type="ECO:0008006" key="5">
    <source>
        <dbReference type="Google" id="ProtNLM"/>
    </source>
</evidence>
<accession>A0A1F5TGD4</accession>
<keyword evidence="2" id="KW-0812">Transmembrane</keyword>
<reference evidence="3 4" key="1">
    <citation type="journal article" date="2016" name="Nat. Commun.">
        <title>Thousands of microbial genomes shed light on interconnected biogeochemical processes in an aquifer system.</title>
        <authorList>
            <person name="Anantharaman K."/>
            <person name="Brown C.T."/>
            <person name="Hug L.A."/>
            <person name="Sharon I."/>
            <person name="Castelle C.J."/>
            <person name="Probst A.J."/>
            <person name="Thomas B.C."/>
            <person name="Singh A."/>
            <person name="Wilkins M.J."/>
            <person name="Karaoz U."/>
            <person name="Brodie E.L."/>
            <person name="Williams K.H."/>
            <person name="Hubbard S.S."/>
            <person name="Banfield J.F."/>
        </authorList>
    </citation>
    <scope>NUCLEOTIDE SEQUENCE [LARGE SCALE GENOMIC DNA]</scope>
</reference>
<keyword evidence="2" id="KW-1133">Transmembrane helix</keyword>
<evidence type="ECO:0000256" key="2">
    <source>
        <dbReference type="SAM" id="Phobius"/>
    </source>
</evidence>
<evidence type="ECO:0000256" key="1">
    <source>
        <dbReference type="SAM" id="MobiDB-lite"/>
    </source>
</evidence>
<gene>
    <name evidence="3" type="ORF">A2482_01650</name>
</gene>
<dbReference type="EMBL" id="MFGM01000011">
    <property type="protein sequence ID" value="OGF37995.1"/>
    <property type="molecule type" value="Genomic_DNA"/>
</dbReference>
<protein>
    <recommendedName>
        <fullName evidence="5">Dipeptidylpeptidase IV N-terminal domain-containing protein</fullName>
    </recommendedName>
</protein>
<dbReference type="Proteomes" id="UP000178656">
    <property type="component" value="Unassembled WGS sequence"/>
</dbReference>
<dbReference type="Gene3D" id="2.120.10.30">
    <property type="entry name" value="TolB, C-terminal domain"/>
    <property type="match status" value="1"/>
</dbReference>
<proteinExistence type="predicted"/>
<feature type="transmembrane region" description="Helical" evidence="2">
    <location>
        <begin position="12"/>
        <end position="33"/>
    </location>
</feature>
<comment type="caution">
    <text evidence="3">The sequence shown here is derived from an EMBL/GenBank/DDBJ whole genome shotgun (WGS) entry which is preliminary data.</text>
</comment>
<sequence>MLNLQNINWKKISMIAGFIFICVALAFALYFLFFKPAPSPTPAEEKIPLGQLPGAVEGEQPGAVEQETPEPVKKGEVTKSITKIAPEVAPKGADEIANGGITKVTTLSYEKTDKLMLDGSGNNALTYNPDTGKFNVINPDGTVTPLFDKIYKDVKDVAVAPQKDKVILEFPDSSNVLFDIKQNKQISLPKDWTNFSFNPTGSSIGFKDMNANKDYRYLGIANADGSNQKYLEYMGEDARDFKIDWSPNGKMIAQYKTGNNATSSKLFFLGQYDENFRSITVDGYSLETKWTPDGSKLMYSSQNAYSEHKPLLHLVDASGDNIGYNHHDLKLYTWANKCAFANATTMYCGVPKELPYGAGLVPAIADKTPDYIYKVDLETGIKSFVAEPEGDYTIDQIQVAGDESNLYFTDKQSGTLHAIKLK</sequence>
<dbReference type="SUPFAM" id="SSF82171">
    <property type="entry name" value="DPP6 N-terminal domain-like"/>
    <property type="match status" value="1"/>
</dbReference>
<organism evidence="3 4">
    <name type="scientific">Candidatus Falkowbacteria bacterium RIFOXYC2_FULL_48_21</name>
    <dbReference type="NCBI Taxonomy" id="1798005"/>
    <lineage>
        <taxon>Bacteria</taxon>
        <taxon>Candidatus Falkowiibacteriota</taxon>
    </lineage>
</organism>
<keyword evidence="2" id="KW-0472">Membrane</keyword>
<evidence type="ECO:0000313" key="3">
    <source>
        <dbReference type="EMBL" id="OGF37995.1"/>
    </source>
</evidence>
<dbReference type="AlphaFoldDB" id="A0A1F5TGD4"/>
<dbReference type="InterPro" id="IPR011042">
    <property type="entry name" value="6-blade_b-propeller_TolB-like"/>
</dbReference>